<feature type="compositionally biased region" description="Polar residues" evidence="1">
    <location>
        <begin position="33"/>
        <end position="45"/>
    </location>
</feature>
<evidence type="ECO:0000313" key="2">
    <source>
        <dbReference type="EMBL" id="KAK0745090.1"/>
    </source>
</evidence>
<feature type="region of interest" description="Disordered" evidence="1">
    <location>
        <begin position="1"/>
        <end position="48"/>
    </location>
</feature>
<dbReference type="EMBL" id="JAUKTV010000002">
    <property type="protein sequence ID" value="KAK0745090.1"/>
    <property type="molecule type" value="Genomic_DNA"/>
</dbReference>
<feature type="compositionally biased region" description="Polar residues" evidence="1">
    <location>
        <begin position="158"/>
        <end position="174"/>
    </location>
</feature>
<gene>
    <name evidence="2" type="ORF">B0T21DRAFT_408141</name>
</gene>
<proteinExistence type="predicted"/>
<protein>
    <submittedName>
        <fullName evidence="2">Uncharacterized protein</fullName>
    </submittedName>
</protein>
<reference evidence="2" key="1">
    <citation type="submission" date="2023-06" db="EMBL/GenBank/DDBJ databases">
        <title>Genome-scale phylogeny and comparative genomics of the fungal order Sordariales.</title>
        <authorList>
            <consortium name="Lawrence Berkeley National Laboratory"/>
            <person name="Hensen N."/>
            <person name="Bonometti L."/>
            <person name="Westerberg I."/>
            <person name="Brannstrom I.O."/>
            <person name="Guillou S."/>
            <person name="Cros-Aarteil S."/>
            <person name="Calhoun S."/>
            <person name="Haridas S."/>
            <person name="Kuo A."/>
            <person name="Mondo S."/>
            <person name="Pangilinan J."/>
            <person name="Riley R."/>
            <person name="Labutti K."/>
            <person name="Andreopoulos B."/>
            <person name="Lipzen A."/>
            <person name="Chen C."/>
            <person name="Yanf M."/>
            <person name="Daum C."/>
            <person name="Ng V."/>
            <person name="Clum A."/>
            <person name="Steindorff A."/>
            <person name="Ohm R."/>
            <person name="Martin F."/>
            <person name="Silar P."/>
            <person name="Natvig D."/>
            <person name="Lalanne C."/>
            <person name="Gautier V."/>
            <person name="Ament-Velasquez S.L."/>
            <person name="Kruys A."/>
            <person name="Hutchinson M.I."/>
            <person name="Powell A.J."/>
            <person name="Barry K."/>
            <person name="Miller A.N."/>
            <person name="Grigoriev I.V."/>
            <person name="Debuchy R."/>
            <person name="Gladieux P."/>
            <person name="Thoren M.H."/>
            <person name="Johannesson H."/>
        </authorList>
    </citation>
    <scope>NUCLEOTIDE SEQUENCE</scope>
    <source>
        <strain evidence="2">CBS 540.89</strain>
    </source>
</reference>
<feature type="region of interest" description="Disordered" evidence="1">
    <location>
        <begin position="85"/>
        <end position="104"/>
    </location>
</feature>
<feature type="compositionally biased region" description="Basic residues" evidence="1">
    <location>
        <begin position="196"/>
        <end position="211"/>
    </location>
</feature>
<accession>A0AA40ET83</accession>
<dbReference type="AlphaFoldDB" id="A0AA40ET83"/>
<feature type="compositionally biased region" description="Polar residues" evidence="1">
    <location>
        <begin position="397"/>
        <end position="437"/>
    </location>
</feature>
<feature type="compositionally biased region" description="Acidic residues" evidence="1">
    <location>
        <begin position="378"/>
        <end position="395"/>
    </location>
</feature>
<feature type="compositionally biased region" description="Polar residues" evidence="1">
    <location>
        <begin position="303"/>
        <end position="315"/>
    </location>
</feature>
<evidence type="ECO:0000256" key="1">
    <source>
        <dbReference type="SAM" id="MobiDB-lite"/>
    </source>
</evidence>
<feature type="region of interest" description="Disordered" evidence="1">
    <location>
        <begin position="139"/>
        <end position="454"/>
    </location>
</feature>
<feature type="compositionally biased region" description="Polar residues" evidence="1">
    <location>
        <begin position="337"/>
        <end position="352"/>
    </location>
</feature>
<dbReference type="Proteomes" id="UP001172159">
    <property type="component" value="Unassembled WGS sequence"/>
</dbReference>
<keyword evidence="3" id="KW-1185">Reference proteome</keyword>
<sequence>MAAEEDPETRGILVTAPRQRSPTLRTYSRKRSSNQLPSLKPSQRQFPVRPLQQVQLNLRVTKRSADASKLAEQPLVNRIEVALPGKTSFDPREYDDAYVGGDEDEDLGDIEEEEESENDHEILSITNERGHTAAIQPYTEPDICENPDDSEGQKENHTNQIVIPSRTPRFTQQLIRGRPPGNGPRRPHLIFNKLPTRNRFKKLPQKPRNKRQISALRSHPGDGFSDSEVKRAGLVLPIRSGKPTTSDTHVGELDISRAPPLPKHKRDLRRANLGDDSFDNESRKKTKHTQEATIVILDDHQVDQSSSPSTKSTIFIGQKPDIPRQTSQSILHPPRAQPSQPGRSTPPRTIPTQILIPSLRHNPRSNLPHRVVIHPPTSEEDPSEDDSTYAPDDEMTIPNSSDIDAQTESGVQQDNSGYETYISETSPGGQRSSSVTSEPIPYSKKQEDSTVGNVDAGVQVTQGLTRRRELKRCITQ</sequence>
<organism evidence="2 3">
    <name type="scientific">Apiosordaria backusii</name>
    <dbReference type="NCBI Taxonomy" id="314023"/>
    <lineage>
        <taxon>Eukaryota</taxon>
        <taxon>Fungi</taxon>
        <taxon>Dikarya</taxon>
        <taxon>Ascomycota</taxon>
        <taxon>Pezizomycotina</taxon>
        <taxon>Sordariomycetes</taxon>
        <taxon>Sordariomycetidae</taxon>
        <taxon>Sordariales</taxon>
        <taxon>Lasiosphaeriaceae</taxon>
        <taxon>Apiosordaria</taxon>
    </lineage>
</organism>
<comment type="caution">
    <text evidence="2">The sequence shown here is derived from an EMBL/GenBank/DDBJ whole genome shotgun (WGS) entry which is preliminary data.</text>
</comment>
<evidence type="ECO:0000313" key="3">
    <source>
        <dbReference type="Proteomes" id="UP001172159"/>
    </source>
</evidence>
<name>A0AA40ET83_9PEZI</name>